<proteinExistence type="predicted"/>
<dbReference type="AlphaFoldDB" id="A0A1L3MPZ4"/>
<evidence type="ECO:0000313" key="1">
    <source>
        <dbReference type="EMBL" id="APH04426.1"/>
    </source>
</evidence>
<dbReference type="Proteomes" id="UP000181936">
    <property type="component" value="Chromosome"/>
</dbReference>
<protein>
    <submittedName>
        <fullName evidence="1">Uncharacterized protein</fullName>
    </submittedName>
</protein>
<dbReference type="KEGG" id="bwh:A9C19_06510"/>
<reference evidence="1 2" key="1">
    <citation type="journal article" date="2016" name="Sci. Rep.">
        <title>Complete genome sequence and transcriptomic analysis of a novel marine strain Bacillus weihaiensis reveals the mechanism of brown algae degradation.</title>
        <authorList>
            <person name="Zhu Y."/>
            <person name="Chen P."/>
            <person name="Bao Y."/>
            <person name="Men Y."/>
            <person name="Zeng Y."/>
            <person name="Yang J."/>
            <person name="Sun J."/>
            <person name="Sun Y."/>
        </authorList>
    </citation>
    <scope>NUCLEOTIDE SEQUENCE [LARGE SCALE GENOMIC DNA]</scope>
    <source>
        <strain evidence="1 2">Alg07</strain>
    </source>
</reference>
<keyword evidence="2" id="KW-1185">Reference proteome</keyword>
<accession>A0A1L3MPZ4</accession>
<name>A0A1L3MPZ4_9BACI</name>
<gene>
    <name evidence="1" type="ORF">A9C19_06510</name>
</gene>
<dbReference type="EMBL" id="CP016020">
    <property type="protein sequence ID" value="APH04426.1"/>
    <property type="molecule type" value="Genomic_DNA"/>
</dbReference>
<sequence>MTHLFLYLYHYKGNGIEMMCMNKEYAGFYKNYYLRSSYEYAYAKYLNFHKNNGVMKTVPMILDIKFINQISFSTITMENLRR</sequence>
<organism evidence="1 2">
    <name type="scientific">Bacillus weihaiensis</name>
    <dbReference type="NCBI Taxonomy" id="1547283"/>
    <lineage>
        <taxon>Bacteria</taxon>
        <taxon>Bacillati</taxon>
        <taxon>Bacillota</taxon>
        <taxon>Bacilli</taxon>
        <taxon>Bacillales</taxon>
        <taxon>Bacillaceae</taxon>
        <taxon>Bacillus</taxon>
    </lineage>
</organism>
<evidence type="ECO:0000313" key="2">
    <source>
        <dbReference type="Proteomes" id="UP000181936"/>
    </source>
</evidence>